<dbReference type="SUPFAM" id="SSF54862">
    <property type="entry name" value="4Fe-4S ferredoxins"/>
    <property type="match status" value="1"/>
</dbReference>
<proteinExistence type="predicted"/>
<keyword evidence="1" id="KW-0004">4Fe-4S</keyword>
<keyword evidence="4" id="KW-0411">Iron-sulfur</keyword>
<dbReference type="PROSITE" id="PS00198">
    <property type="entry name" value="4FE4S_FER_1"/>
    <property type="match status" value="2"/>
</dbReference>
<name>A0A832RVC5_9EURY</name>
<comment type="caution">
    <text evidence="6">The sequence shown here is derived from an EMBL/GenBank/DDBJ whole genome shotgun (WGS) entry which is preliminary data.</text>
</comment>
<dbReference type="InterPro" id="IPR017900">
    <property type="entry name" value="4Fe4S_Fe_S_CS"/>
</dbReference>
<dbReference type="Gene3D" id="3.30.70.20">
    <property type="match status" value="1"/>
</dbReference>
<dbReference type="PANTHER" id="PTHR43687">
    <property type="entry name" value="ADENYLYLSULFATE REDUCTASE, BETA SUBUNIT"/>
    <property type="match status" value="1"/>
</dbReference>
<dbReference type="GO" id="GO:0046872">
    <property type="term" value="F:metal ion binding"/>
    <property type="evidence" value="ECO:0007669"/>
    <property type="project" value="UniProtKB-KW"/>
</dbReference>
<dbReference type="InterPro" id="IPR017896">
    <property type="entry name" value="4Fe4S_Fe-S-bd"/>
</dbReference>
<reference evidence="6" key="1">
    <citation type="journal article" date="2020" name="bioRxiv">
        <title>A rank-normalized archaeal taxonomy based on genome phylogeny resolves widespread incomplete and uneven classifications.</title>
        <authorList>
            <person name="Rinke C."/>
            <person name="Chuvochina M."/>
            <person name="Mussig A.J."/>
            <person name="Chaumeil P.-A."/>
            <person name="Waite D.W."/>
            <person name="Whitman W.B."/>
            <person name="Parks D.H."/>
            <person name="Hugenholtz P."/>
        </authorList>
    </citation>
    <scope>NUCLEOTIDE SEQUENCE</scope>
    <source>
        <strain evidence="6">UBA12518</strain>
    </source>
</reference>
<dbReference type="RefSeq" id="WP_042686489.1">
    <property type="nucleotide sequence ID" value="NZ_DUIH01000021.1"/>
</dbReference>
<protein>
    <submittedName>
        <fullName evidence="6">4Fe-4S binding protein</fullName>
    </submittedName>
</protein>
<dbReference type="PROSITE" id="PS51379">
    <property type="entry name" value="4FE4S_FER_2"/>
    <property type="match status" value="2"/>
</dbReference>
<sequence length="98" mass="11307">MPLRVERDVCTRCGKCAMVCPSNVIVVEDYPEVMEVGRCWHCLACVKECPTHALSLTLPEHIGSQRFEMRAWHEGKDVVFQILESGKPIEEYRFQVVR</sequence>
<gene>
    <name evidence="6" type="ORF">HA299_05710</name>
</gene>
<dbReference type="GO" id="GO:0051539">
    <property type="term" value="F:4 iron, 4 sulfur cluster binding"/>
    <property type="evidence" value="ECO:0007669"/>
    <property type="project" value="UniProtKB-KW"/>
</dbReference>
<keyword evidence="3" id="KW-0408">Iron</keyword>
<organism evidence="6 7">
    <name type="scientific">Methermicoccus shengliensis</name>
    <dbReference type="NCBI Taxonomy" id="660064"/>
    <lineage>
        <taxon>Archaea</taxon>
        <taxon>Methanobacteriati</taxon>
        <taxon>Methanobacteriota</taxon>
        <taxon>Stenosarchaea group</taxon>
        <taxon>Methanomicrobia</taxon>
        <taxon>Methanosarcinales</taxon>
        <taxon>Methermicoccaceae</taxon>
        <taxon>Methermicoccus</taxon>
    </lineage>
</organism>
<dbReference type="Pfam" id="PF13237">
    <property type="entry name" value="Fer4_10"/>
    <property type="match status" value="1"/>
</dbReference>
<dbReference type="GO" id="GO:0016491">
    <property type="term" value="F:oxidoreductase activity"/>
    <property type="evidence" value="ECO:0007669"/>
    <property type="project" value="UniProtKB-ARBA"/>
</dbReference>
<accession>A0A832RVC5</accession>
<feature type="domain" description="4Fe-4S ferredoxin-type" evidence="5">
    <location>
        <begin position="31"/>
        <end position="59"/>
    </location>
</feature>
<dbReference type="PANTHER" id="PTHR43687:SF1">
    <property type="entry name" value="FERREDOXIN III"/>
    <property type="match status" value="1"/>
</dbReference>
<evidence type="ECO:0000256" key="4">
    <source>
        <dbReference type="ARBA" id="ARBA00023014"/>
    </source>
</evidence>
<evidence type="ECO:0000256" key="2">
    <source>
        <dbReference type="ARBA" id="ARBA00022723"/>
    </source>
</evidence>
<dbReference type="InterPro" id="IPR050572">
    <property type="entry name" value="Fe-S_Ferredoxin"/>
</dbReference>
<keyword evidence="2" id="KW-0479">Metal-binding</keyword>
<dbReference type="AlphaFoldDB" id="A0A832RVC5"/>
<evidence type="ECO:0000313" key="7">
    <source>
        <dbReference type="Proteomes" id="UP000600363"/>
    </source>
</evidence>
<dbReference type="Proteomes" id="UP000600363">
    <property type="component" value="Unassembled WGS sequence"/>
</dbReference>
<evidence type="ECO:0000259" key="5">
    <source>
        <dbReference type="PROSITE" id="PS51379"/>
    </source>
</evidence>
<evidence type="ECO:0000313" key="6">
    <source>
        <dbReference type="EMBL" id="HIH70087.1"/>
    </source>
</evidence>
<dbReference type="EMBL" id="DUIH01000021">
    <property type="protein sequence ID" value="HIH70087.1"/>
    <property type="molecule type" value="Genomic_DNA"/>
</dbReference>
<evidence type="ECO:0000256" key="1">
    <source>
        <dbReference type="ARBA" id="ARBA00022485"/>
    </source>
</evidence>
<evidence type="ECO:0000256" key="3">
    <source>
        <dbReference type="ARBA" id="ARBA00023004"/>
    </source>
</evidence>
<feature type="domain" description="4Fe-4S ferredoxin-type" evidence="5">
    <location>
        <begin position="1"/>
        <end position="30"/>
    </location>
</feature>